<feature type="compositionally biased region" description="Acidic residues" evidence="1">
    <location>
        <begin position="101"/>
        <end position="117"/>
    </location>
</feature>
<evidence type="ECO:0000313" key="4">
    <source>
        <dbReference type="EMBL" id="BBC32912.1"/>
    </source>
</evidence>
<organism evidence="4 5">
    <name type="scientific">Streptomyces graminofaciens</name>
    <dbReference type="NCBI Taxonomy" id="68212"/>
    <lineage>
        <taxon>Bacteria</taxon>
        <taxon>Bacillati</taxon>
        <taxon>Actinomycetota</taxon>
        <taxon>Actinomycetes</taxon>
        <taxon>Kitasatosporales</taxon>
        <taxon>Streptomycetaceae</taxon>
        <taxon>Streptomyces</taxon>
    </lineage>
</organism>
<reference evidence="4 5" key="1">
    <citation type="journal article" date="2010" name="ChemBioChem">
        <title>Cloning and characterization of the biosynthetic gene cluster of 16-membered macrolide antibiotic FD-891: involvement of a dual functional cytochrome P450 monooxygenase catalyzing epoxidation and hydroxylation.</title>
        <authorList>
            <person name="Kudo F."/>
            <person name="Motegi A."/>
            <person name="Mizoue K."/>
            <person name="Eguchi T."/>
        </authorList>
    </citation>
    <scope>NUCLEOTIDE SEQUENCE [LARGE SCALE GENOMIC DNA]</scope>
    <source>
        <strain evidence="4 5">A-8890</strain>
    </source>
</reference>
<feature type="domain" description="PepSY" evidence="3">
    <location>
        <begin position="232"/>
        <end position="286"/>
    </location>
</feature>
<protein>
    <recommendedName>
        <fullName evidence="3">PepSY domain-containing protein</fullName>
    </recommendedName>
</protein>
<proteinExistence type="predicted"/>
<gene>
    <name evidence="4" type="ORF">SGFS_042060</name>
</gene>
<reference evidence="4 5" key="2">
    <citation type="journal article" date="2023" name="ChemBioChem">
        <title>Acyltransferase Domain Exchange between Two Independent Type I Polyketide Synthases in the Same Producer Strain of Macrolide Antibiotics.</title>
        <authorList>
            <person name="Kudo F."/>
            <person name="Kishikawa K."/>
            <person name="Tsuboi K."/>
            <person name="Kido T."/>
            <person name="Usui T."/>
            <person name="Hashimoto J."/>
            <person name="Shin-Ya K."/>
            <person name="Miyanaga A."/>
            <person name="Eguchi T."/>
        </authorList>
    </citation>
    <scope>NUCLEOTIDE SEQUENCE [LARGE SCALE GENOMIC DNA]</scope>
    <source>
        <strain evidence="4 5">A-8890</strain>
    </source>
</reference>
<keyword evidence="2" id="KW-0472">Membrane</keyword>
<evidence type="ECO:0000313" key="5">
    <source>
        <dbReference type="Proteomes" id="UP001321542"/>
    </source>
</evidence>
<feature type="region of interest" description="Disordered" evidence="1">
    <location>
        <begin position="91"/>
        <end position="142"/>
    </location>
</feature>
<dbReference type="Proteomes" id="UP001321542">
    <property type="component" value="Chromosome"/>
</dbReference>
<evidence type="ECO:0000256" key="1">
    <source>
        <dbReference type="SAM" id="MobiDB-lite"/>
    </source>
</evidence>
<feature type="domain" description="PepSY" evidence="3">
    <location>
        <begin position="148"/>
        <end position="205"/>
    </location>
</feature>
<name>A0ABM7FA65_9ACTN</name>
<feature type="region of interest" description="Disordered" evidence="1">
    <location>
        <begin position="263"/>
        <end position="290"/>
    </location>
</feature>
<dbReference type="EMBL" id="AP018448">
    <property type="protein sequence ID" value="BBC32912.1"/>
    <property type="molecule type" value="Genomic_DNA"/>
</dbReference>
<dbReference type="InterPro" id="IPR025711">
    <property type="entry name" value="PepSY"/>
</dbReference>
<sequence length="290" mass="30293">MRSAWQTEPEETFRRLQVRFSVAQPDWSSSKADEAHKPTATGDNVRYWLQPVASWRNPMKRNIVIATIAAVALIGGGTATAIAVSGDDEAPANKTVTVSNDDNDRDDADINDTDDAAQDTAEDRAARDTDEDAEDKAENAADAKAAQITAADAIKAALKHTAGTAVSADLDDEGTAHVWEVDVLTGGGSWDSIQIDPATGKVLGSHTEQDDDGDDAAEAAQIRAALKGSSVTAAEAAEAAAAKGTVTSVDLDEDGPQQAWEADTTAADGTGSDWRVNLDSGKVTADRSDD</sequence>
<evidence type="ECO:0000256" key="2">
    <source>
        <dbReference type="SAM" id="Phobius"/>
    </source>
</evidence>
<keyword evidence="5" id="KW-1185">Reference proteome</keyword>
<evidence type="ECO:0000259" key="3">
    <source>
        <dbReference type="Pfam" id="PF03413"/>
    </source>
</evidence>
<keyword evidence="2" id="KW-0812">Transmembrane</keyword>
<feature type="transmembrane region" description="Helical" evidence="2">
    <location>
        <begin position="63"/>
        <end position="84"/>
    </location>
</feature>
<accession>A0ABM7FA65</accession>
<dbReference type="Gene3D" id="3.10.450.40">
    <property type="match status" value="2"/>
</dbReference>
<dbReference type="Pfam" id="PF03413">
    <property type="entry name" value="PepSY"/>
    <property type="match status" value="2"/>
</dbReference>
<keyword evidence="2" id="KW-1133">Transmembrane helix</keyword>